<comment type="caution">
    <text evidence="2">The sequence shown here is derived from an EMBL/GenBank/DDBJ whole genome shotgun (WGS) entry which is preliminary data.</text>
</comment>
<dbReference type="EMBL" id="BLBS01000054">
    <property type="protein sequence ID" value="GET92485.1"/>
    <property type="molecule type" value="Genomic_DNA"/>
</dbReference>
<organism evidence="2 3">
    <name type="scientific">Leishmania tarentolae</name>
    <name type="common">Sauroleishmania tarentolae</name>
    <dbReference type="NCBI Taxonomy" id="5689"/>
    <lineage>
        <taxon>Eukaryota</taxon>
        <taxon>Discoba</taxon>
        <taxon>Euglenozoa</taxon>
        <taxon>Kinetoplastea</taxon>
        <taxon>Metakinetoplastina</taxon>
        <taxon>Trypanosomatida</taxon>
        <taxon>Trypanosomatidae</taxon>
        <taxon>Leishmaniinae</taxon>
        <taxon>Leishmania</taxon>
        <taxon>lizard Leishmania</taxon>
    </lineage>
</organism>
<evidence type="ECO:0000313" key="3">
    <source>
        <dbReference type="Proteomes" id="UP000419144"/>
    </source>
</evidence>
<dbReference type="VEuPathDB" id="TriTrypDB:LtaPh_3441100"/>
<keyword evidence="3" id="KW-1185">Reference proteome</keyword>
<dbReference type="Proteomes" id="UP000419144">
    <property type="component" value="Unassembled WGS sequence"/>
</dbReference>
<gene>
    <name evidence="2" type="ORF">LtaPh_3441100</name>
</gene>
<sequence length="453" mass="50849">MGSRVGAASVTRCRAPEVHRGACGNITLQKEANSVRERRLALEQVMRQERARRLQAAAGRRMAAAKTNHTCGSADMLREQQQSEAANSNPTPQTLEEYRRELDKDNGNYGHLRLHYYTGRHLNPADVHFYAVKSRVKKYQRHASSLPSSARAHFLMSPTRKGKLEAESRQPSTRAVEAIPVKEDTSEQWTKAARLRMQANQQVLRRIEERERREAARIGQLSAPPQPYKAPVMAREMTRDFLHCTEDALSTCDTPRSLAVDRDYTVRAPTWRWSPLRQRSPLKTYLNTSPVSLRGRAASPPTFQSNFLLKPPLIYGSSAPLQASRTVNCPPPSAAYKERAACPRKSLQYSDAARHTDQLSRSTYKPIVEQLPSTAWESHSTWAYLMQSRSHATRGAPARFLPTRDFGISEASEGTPSMPNGSSPTPNLQPTLPDGFSMSGTVLKREDLFRGFI</sequence>
<accession>A0A640KTM7</accession>
<evidence type="ECO:0000313" key="2">
    <source>
        <dbReference type="EMBL" id="GET92485.1"/>
    </source>
</evidence>
<evidence type="ECO:0000256" key="1">
    <source>
        <dbReference type="SAM" id="MobiDB-lite"/>
    </source>
</evidence>
<reference evidence="2" key="1">
    <citation type="submission" date="2019-11" db="EMBL/GenBank/DDBJ databases">
        <title>Leishmania tarentolae CDS.</title>
        <authorList>
            <person name="Goto Y."/>
            <person name="Yamagishi J."/>
        </authorList>
    </citation>
    <scope>NUCLEOTIDE SEQUENCE [LARGE SCALE GENOMIC DNA]</scope>
    <source>
        <strain evidence="2">Parrot Tar II</strain>
    </source>
</reference>
<proteinExistence type="predicted"/>
<feature type="compositionally biased region" description="Polar residues" evidence="1">
    <location>
        <begin position="412"/>
        <end position="430"/>
    </location>
</feature>
<dbReference type="OrthoDB" id="273652at2759"/>
<name>A0A640KTM7_LEITA</name>
<dbReference type="AlphaFoldDB" id="A0A640KTM7"/>
<protein>
    <submittedName>
        <fullName evidence="2">Uncharacterized protein</fullName>
    </submittedName>
</protein>
<feature type="region of interest" description="Disordered" evidence="1">
    <location>
        <begin position="408"/>
        <end position="437"/>
    </location>
</feature>